<keyword evidence="2" id="KW-1185">Reference proteome</keyword>
<dbReference type="AlphaFoldDB" id="A0A6N7Q4P1"/>
<dbReference type="EMBL" id="WJIE01000027">
    <property type="protein sequence ID" value="MRG98216.1"/>
    <property type="molecule type" value="Genomic_DNA"/>
</dbReference>
<gene>
    <name evidence="1" type="ORF">GF068_40845</name>
</gene>
<protein>
    <submittedName>
        <fullName evidence="1">Uncharacterized protein</fullName>
    </submittedName>
</protein>
<accession>A0A6N7Q4P1</accession>
<sequence>MSFSEAQKTDIRFYLGYPDVYRYANPRLENAIEVVGSRPESQAKVELLLTLLANVMGANAGDPAQIDKALQNAGLKAVESADDRIEFGDSSGEGTFSNSQLNSVTDYGRMLVSALSSFMGVPIASNVFGKGGYVGDQWSQTNGMSSGFGFLMNM</sequence>
<dbReference type="RefSeq" id="WP_153824990.1">
    <property type="nucleotide sequence ID" value="NZ_WJIE01000027.1"/>
</dbReference>
<evidence type="ECO:0000313" key="2">
    <source>
        <dbReference type="Proteomes" id="UP000440224"/>
    </source>
</evidence>
<organism evidence="1 2">
    <name type="scientific">Polyangium spumosum</name>
    <dbReference type="NCBI Taxonomy" id="889282"/>
    <lineage>
        <taxon>Bacteria</taxon>
        <taxon>Pseudomonadati</taxon>
        <taxon>Myxococcota</taxon>
        <taxon>Polyangia</taxon>
        <taxon>Polyangiales</taxon>
        <taxon>Polyangiaceae</taxon>
        <taxon>Polyangium</taxon>
    </lineage>
</organism>
<comment type="caution">
    <text evidence="1">The sequence shown here is derived from an EMBL/GenBank/DDBJ whole genome shotgun (WGS) entry which is preliminary data.</text>
</comment>
<name>A0A6N7Q4P1_9BACT</name>
<dbReference type="Proteomes" id="UP000440224">
    <property type="component" value="Unassembled WGS sequence"/>
</dbReference>
<proteinExistence type="predicted"/>
<evidence type="ECO:0000313" key="1">
    <source>
        <dbReference type="EMBL" id="MRG98216.1"/>
    </source>
</evidence>
<reference evidence="1 2" key="1">
    <citation type="submission" date="2019-10" db="EMBL/GenBank/DDBJ databases">
        <title>A soil myxobacterium in the family Polyangiaceae.</title>
        <authorList>
            <person name="Li Y."/>
            <person name="Wang J."/>
        </authorList>
    </citation>
    <scope>NUCLEOTIDE SEQUENCE [LARGE SCALE GENOMIC DNA]</scope>
    <source>
        <strain evidence="1 2">DSM 14734</strain>
    </source>
</reference>